<organism evidence="1 2">
    <name type="scientific">Actinomadura macrotermitis</name>
    <dbReference type="NCBI Taxonomy" id="2585200"/>
    <lineage>
        <taxon>Bacteria</taxon>
        <taxon>Bacillati</taxon>
        <taxon>Actinomycetota</taxon>
        <taxon>Actinomycetes</taxon>
        <taxon>Streptosporangiales</taxon>
        <taxon>Thermomonosporaceae</taxon>
        <taxon>Actinomadura</taxon>
    </lineage>
</organism>
<accession>A0A7K0C1P0</accession>
<dbReference type="Proteomes" id="UP000487268">
    <property type="component" value="Unassembled WGS sequence"/>
</dbReference>
<comment type="caution">
    <text evidence="1">The sequence shown here is derived from an EMBL/GenBank/DDBJ whole genome shotgun (WGS) entry which is preliminary data.</text>
</comment>
<dbReference type="AlphaFoldDB" id="A0A7K0C1P0"/>
<name>A0A7K0C1P0_9ACTN</name>
<reference evidence="1 2" key="1">
    <citation type="submission" date="2019-10" db="EMBL/GenBank/DDBJ databases">
        <title>Actinomadura rubteroloni sp. nov. and Actinomadura macrotermitis sp. nov., isolated from the gut of fungus growing-termite Macrotermes natalensis.</title>
        <authorList>
            <person name="Benndorf R."/>
            <person name="Martin K."/>
            <person name="Kuefner M."/>
            <person name="De Beer W."/>
            <person name="Kaster A.-K."/>
            <person name="Vollmers J."/>
            <person name="Poulsen M."/>
            <person name="Beemelmanns C."/>
        </authorList>
    </citation>
    <scope>NUCLEOTIDE SEQUENCE [LARGE SCALE GENOMIC DNA]</scope>
    <source>
        <strain evidence="1 2">RB68</strain>
    </source>
</reference>
<keyword evidence="2" id="KW-1185">Reference proteome</keyword>
<dbReference type="EMBL" id="WEGH01000003">
    <property type="protein sequence ID" value="MQY07339.1"/>
    <property type="molecule type" value="Genomic_DNA"/>
</dbReference>
<gene>
    <name evidence="1" type="ORF">ACRB68_54390</name>
</gene>
<proteinExistence type="predicted"/>
<evidence type="ECO:0000313" key="1">
    <source>
        <dbReference type="EMBL" id="MQY07339.1"/>
    </source>
</evidence>
<evidence type="ECO:0000313" key="2">
    <source>
        <dbReference type="Proteomes" id="UP000487268"/>
    </source>
</evidence>
<protein>
    <submittedName>
        <fullName evidence="1">Uncharacterized protein</fullName>
    </submittedName>
</protein>
<sequence>MATTFKRPERPQTTPEQCERRLRALDSVMAAHPLLAGGVVHADGHVFLSVVRYGSPAHLVRVAVVMADGAPHYAWHTGEDHGRIIGPADDPVGAVGVLVRVLVGKAGTCPG</sequence>